<dbReference type="AlphaFoldDB" id="A0A2D2D0C5"/>
<reference evidence="3" key="1">
    <citation type="submission" date="2017-10" db="EMBL/GenBank/DDBJ databases">
        <title>Completed PacBio SMRT sequence of Methylosinus trichosporium OB3b reveals presence of a third large plasmid.</title>
        <authorList>
            <person name="Charles T.C."/>
            <person name="Lynch M.D.J."/>
            <person name="Heil J.R."/>
            <person name="Cheng J."/>
        </authorList>
    </citation>
    <scope>NUCLEOTIDE SEQUENCE [LARGE SCALE GENOMIC DNA]</scope>
    <source>
        <strain evidence="3">OB3b</strain>
    </source>
</reference>
<dbReference type="Pfam" id="PF14079">
    <property type="entry name" value="DUF4260"/>
    <property type="match status" value="1"/>
</dbReference>
<dbReference type="InterPro" id="IPR025356">
    <property type="entry name" value="DUF4260"/>
</dbReference>
<dbReference type="KEGG" id="mtw:CQW49_11510"/>
<keyword evidence="1" id="KW-0472">Membrane</keyword>
<feature type="transmembrane region" description="Helical" evidence="1">
    <location>
        <begin position="54"/>
        <end position="71"/>
    </location>
</feature>
<keyword evidence="1" id="KW-1133">Transmembrane helix</keyword>
<gene>
    <name evidence="2" type="ORF">CQW49_11510</name>
</gene>
<evidence type="ECO:0000313" key="3">
    <source>
        <dbReference type="Proteomes" id="UP000230709"/>
    </source>
</evidence>
<dbReference type="RefSeq" id="WP_003614257.1">
    <property type="nucleotide sequence ID" value="NZ_ADVE02000001.1"/>
</dbReference>
<evidence type="ECO:0000313" key="2">
    <source>
        <dbReference type="EMBL" id="ATQ68440.1"/>
    </source>
</evidence>
<feature type="transmembrane region" description="Helical" evidence="1">
    <location>
        <begin position="103"/>
        <end position="122"/>
    </location>
</feature>
<dbReference type="EMBL" id="CP023737">
    <property type="protein sequence ID" value="ATQ68440.1"/>
    <property type="molecule type" value="Genomic_DNA"/>
</dbReference>
<proteinExistence type="predicted"/>
<evidence type="ECO:0000256" key="1">
    <source>
        <dbReference type="SAM" id="Phobius"/>
    </source>
</evidence>
<dbReference type="Proteomes" id="UP000230709">
    <property type="component" value="Chromosome"/>
</dbReference>
<organism evidence="2 3">
    <name type="scientific">Methylosinus trichosporium (strain ATCC 35070 / NCIMB 11131 / UNIQEM 75 / OB3b)</name>
    <dbReference type="NCBI Taxonomy" id="595536"/>
    <lineage>
        <taxon>Bacteria</taxon>
        <taxon>Pseudomonadati</taxon>
        <taxon>Pseudomonadota</taxon>
        <taxon>Alphaproteobacteria</taxon>
        <taxon>Hyphomicrobiales</taxon>
        <taxon>Methylocystaceae</taxon>
        <taxon>Methylosinus</taxon>
    </lineage>
</organism>
<keyword evidence="1" id="KW-0812">Transmembrane</keyword>
<protein>
    <submittedName>
        <fullName evidence="2">DUF4260 domain-containing protein</fullName>
    </submittedName>
</protein>
<sequence>MATAESSPELLLSQRAVSLGVTTGAVRLLLRLEGGVVLAAAIGAYDFLGGGSRMFVLLLLVPDLSIAAYFFGRKAGAFAYNAIHSYLGPALLVAAAWRLDASPTFLLIAAIWAAHIGLDRLLGFGLKYPVGFDFTHLGAPATSRFARRESADDIAGDASALERR</sequence>
<name>A0A2D2D0C5_METT3</name>
<keyword evidence="3" id="KW-1185">Reference proteome</keyword>
<accession>A0A2D2D0C5</accession>
<feature type="transmembrane region" description="Helical" evidence="1">
    <location>
        <begin position="78"/>
        <end position="97"/>
    </location>
</feature>